<reference evidence="3" key="1">
    <citation type="submission" date="2017-02" db="UniProtKB">
        <authorList>
            <consortium name="WormBaseParasite"/>
        </authorList>
    </citation>
    <scope>IDENTIFICATION</scope>
</reference>
<evidence type="ECO:0000313" key="3">
    <source>
        <dbReference type="WBParaSite" id="EEL_0000594101-mRNA-1"/>
    </source>
</evidence>
<name>A0A0R3RV40_9BILA</name>
<keyword evidence="2" id="KW-1185">Reference proteome</keyword>
<feature type="compositionally biased region" description="Acidic residues" evidence="1">
    <location>
        <begin position="10"/>
        <end position="20"/>
    </location>
</feature>
<sequence length="117" mass="13875">MATITPGEASETDDDNDSDCNEIGRKEANNAAEQNDREIRNWNLNEAQQRSWSFHVDEKLEERWRLLSYDTVKLVERQAFVHRKQFENLKQNLSNIQHSIQFNSQERLIVKPNISFR</sequence>
<dbReference type="Proteomes" id="UP000050640">
    <property type="component" value="Unplaced"/>
</dbReference>
<evidence type="ECO:0000313" key="2">
    <source>
        <dbReference type="Proteomes" id="UP000050640"/>
    </source>
</evidence>
<feature type="region of interest" description="Disordered" evidence="1">
    <location>
        <begin position="1"/>
        <end position="34"/>
    </location>
</feature>
<organism evidence="2 3">
    <name type="scientific">Elaeophora elaphi</name>
    <dbReference type="NCBI Taxonomy" id="1147741"/>
    <lineage>
        <taxon>Eukaryota</taxon>
        <taxon>Metazoa</taxon>
        <taxon>Ecdysozoa</taxon>
        <taxon>Nematoda</taxon>
        <taxon>Chromadorea</taxon>
        <taxon>Rhabditida</taxon>
        <taxon>Spirurina</taxon>
        <taxon>Spiruromorpha</taxon>
        <taxon>Filarioidea</taxon>
        <taxon>Onchocercidae</taxon>
        <taxon>Elaeophora</taxon>
    </lineage>
</organism>
<evidence type="ECO:0000256" key="1">
    <source>
        <dbReference type="SAM" id="MobiDB-lite"/>
    </source>
</evidence>
<accession>A0A0R3RV40</accession>
<protein>
    <submittedName>
        <fullName evidence="3">WWE domain-containing protein</fullName>
    </submittedName>
</protein>
<feature type="compositionally biased region" description="Basic and acidic residues" evidence="1">
    <location>
        <begin position="22"/>
        <end position="34"/>
    </location>
</feature>
<dbReference type="WBParaSite" id="EEL_0000594101-mRNA-1">
    <property type="protein sequence ID" value="EEL_0000594101-mRNA-1"/>
    <property type="gene ID" value="EEL_0000594101"/>
</dbReference>
<proteinExistence type="predicted"/>
<dbReference type="AlphaFoldDB" id="A0A0R3RV40"/>